<reference evidence="8" key="1">
    <citation type="submission" date="2022-11" db="UniProtKB">
        <authorList>
            <consortium name="WormBaseParasite"/>
        </authorList>
    </citation>
    <scope>IDENTIFICATION</scope>
</reference>
<evidence type="ECO:0000313" key="8">
    <source>
        <dbReference type="WBParaSite" id="jg24773"/>
    </source>
</evidence>
<dbReference type="InterPro" id="IPR007666">
    <property type="entry name" value="ADP_PFK/GK"/>
</dbReference>
<dbReference type="PANTHER" id="PTHR21208">
    <property type="entry name" value="ADP-DEPENDENT GLUCOKINASE"/>
    <property type="match status" value="1"/>
</dbReference>
<organism evidence="7 8">
    <name type="scientific">Ditylenchus dipsaci</name>
    <dbReference type="NCBI Taxonomy" id="166011"/>
    <lineage>
        <taxon>Eukaryota</taxon>
        <taxon>Metazoa</taxon>
        <taxon>Ecdysozoa</taxon>
        <taxon>Nematoda</taxon>
        <taxon>Chromadorea</taxon>
        <taxon>Rhabditida</taxon>
        <taxon>Tylenchina</taxon>
        <taxon>Tylenchomorpha</taxon>
        <taxon>Sphaerularioidea</taxon>
        <taxon>Anguinidae</taxon>
        <taxon>Anguininae</taxon>
        <taxon>Ditylenchus</taxon>
    </lineage>
</organism>
<dbReference type="GO" id="GO:0043843">
    <property type="term" value="F:ADP-specific glucokinase activity"/>
    <property type="evidence" value="ECO:0007669"/>
    <property type="project" value="TreeGrafter"/>
</dbReference>
<dbReference type="PANTHER" id="PTHR21208:SF0">
    <property type="entry name" value="ADP-DEPENDENT GLUCOKINASE"/>
    <property type="match status" value="1"/>
</dbReference>
<dbReference type="SMART" id="SM00028">
    <property type="entry name" value="TPR"/>
    <property type="match status" value="4"/>
</dbReference>
<dbReference type="InterPro" id="IPR011990">
    <property type="entry name" value="TPR-like_helical_dom_sf"/>
</dbReference>
<keyword evidence="4" id="KW-0460">Magnesium</keyword>
<evidence type="ECO:0000256" key="1">
    <source>
        <dbReference type="ARBA" id="ARBA00022679"/>
    </source>
</evidence>
<keyword evidence="1" id="KW-0808">Transferase</keyword>
<proteinExistence type="predicted"/>
<keyword evidence="5" id="KW-0802">TPR repeat</keyword>
<evidence type="ECO:0000313" key="7">
    <source>
        <dbReference type="Proteomes" id="UP000887574"/>
    </source>
</evidence>
<evidence type="ECO:0000256" key="2">
    <source>
        <dbReference type="ARBA" id="ARBA00022723"/>
    </source>
</evidence>
<evidence type="ECO:0000256" key="4">
    <source>
        <dbReference type="ARBA" id="ARBA00022842"/>
    </source>
</evidence>
<evidence type="ECO:0000256" key="3">
    <source>
        <dbReference type="ARBA" id="ARBA00022777"/>
    </source>
</evidence>
<dbReference type="WBParaSite" id="jg24773">
    <property type="protein sequence ID" value="jg24773"/>
    <property type="gene ID" value="jg24773"/>
</dbReference>
<keyword evidence="3" id="KW-0418">Kinase</keyword>
<dbReference type="GO" id="GO:0046872">
    <property type="term" value="F:metal ion binding"/>
    <property type="evidence" value="ECO:0007669"/>
    <property type="project" value="UniProtKB-KW"/>
</dbReference>
<evidence type="ECO:0000256" key="6">
    <source>
        <dbReference type="SAM" id="MobiDB-lite"/>
    </source>
</evidence>
<accession>A0A915DXP1</accession>
<dbReference type="GO" id="GO:0006006">
    <property type="term" value="P:glucose metabolic process"/>
    <property type="evidence" value="ECO:0007669"/>
    <property type="project" value="TreeGrafter"/>
</dbReference>
<evidence type="ECO:0000256" key="5">
    <source>
        <dbReference type="PROSITE-ProRule" id="PRU00339"/>
    </source>
</evidence>
<dbReference type="Gene3D" id="1.25.40.10">
    <property type="entry name" value="Tetratricopeptide repeat domain"/>
    <property type="match status" value="1"/>
</dbReference>
<feature type="repeat" description="TPR" evidence="5">
    <location>
        <begin position="370"/>
        <end position="403"/>
    </location>
</feature>
<name>A0A915DXP1_9BILA</name>
<protein>
    <submittedName>
        <fullName evidence="8">Peroxisomal targeting signal 1 receptor</fullName>
    </submittedName>
</protein>
<dbReference type="Proteomes" id="UP000887574">
    <property type="component" value="Unplaced"/>
</dbReference>
<keyword evidence="2" id="KW-0479">Metal-binding</keyword>
<dbReference type="Pfam" id="PF13432">
    <property type="entry name" value="TPR_16"/>
    <property type="match status" value="2"/>
</dbReference>
<feature type="repeat" description="TPR" evidence="5">
    <location>
        <begin position="404"/>
        <end position="437"/>
    </location>
</feature>
<sequence length="693" mass="77989">MKQLFEPECGTASALSTLSKNYGNNNTKIQSGTLKELQTSIPGISNHDLLANEYLAKICSQVSLPNTFNMGKLLESMPNQNTRQILDNGWKIAQKSSASAYKWSEEFSNRTKDTSVNQHPQWASEFSLSRQDNLNSAWNEATKTDNRLPSISASEYLDKFDIGITQGSNSNVADSWTNEFLNQGSAFDENNQYIHDMVDSNYADYEQEWNDIENGQISNEYTFNSLNQFKEDENPLAKAEQMFLMGNLTDSILYYEAALMKNPQDAEAWCSLGLCLAENEQDIQALSAFQNATKYGAPSRKTILAQSVSLANEGMDSLAFLELSKWIALYRNESIESQQSASNIFIDNNWIAQLENKFMDAVRLSATPNLELQNALAILYNLSKNYEKAIDAITIAISLSPNDAVLWNRLGASLANSERSAEAISAYKKALELFPSYVRARYNLGVSCMNLNSYRDAIGHFLSALKLQKSPETSQIWSKEEEYEKHIVDKIDNINSITRIGTEDVQEHIQHVMQEISAEENKDLSPPTNDRTDNFLFHEQKELKTTPSPTIATALKHEEKKIHSIAKHIFTSHAHPTIAAANVTTKRWAKEMSEEKEISTKYEEPRGAQTGINCKPSSFADYKHVTRCKILTTKATYEQEKEAGTNRNGSSKDGSKLDRTTTPNLQKSISTQLYRDICKYTSNALATFLKQED</sequence>
<dbReference type="PROSITE" id="PS50005">
    <property type="entry name" value="TPR"/>
    <property type="match status" value="2"/>
</dbReference>
<dbReference type="GO" id="GO:0005783">
    <property type="term" value="C:endoplasmic reticulum"/>
    <property type="evidence" value="ECO:0007669"/>
    <property type="project" value="TreeGrafter"/>
</dbReference>
<dbReference type="SUPFAM" id="SSF48452">
    <property type="entry name" value="TPR-like"/>
    <property type="match status" value="1"/>
</dbReference>
<dbReference type="InterPro" id="IPR019734">
    <property type="entry name" value="TPR_rpt"/>
</dbReference>
<keyword evidence="7" id="KW-1185">Reference proteome</keyword>
<dbReference type="AlphaFoldDB" id="A0A915DXP1"/>
<feature type="region of interest" description="Disordered" evidence="6">
    <location>
        <begin position="639"/>
        <end position="664"/>
    </location>
</feature>